<accession>A0ABY9X9E5</accession>
<gene>
    <name evidence="1" type="ORF">F0U60_53825</name>
</gene>
<dbReference type="Proteomes" id="UP001611383">
    <property type="component" value="Chromosome"/>
</dbReference>
<protein>
    <submittedName>
        <fullName evidence="1">SRPBCC family protein</fullName>
    </submittedName>
</protein>
<dbReference type="Gene3D" id="3.30.530.20">
    <property type="match status" value="1"/>
</dbReference>
<dbReference type="InterPro" id="IPR019587">
    <property type="entry name" value="Polyketide_cyclase/dehydratase"/>
</dbReference>
<dbReference type="CDD" id="cd07818">
    <property type="entry name" value="SRPBCC_1"/>
    <property type="match status" value="1"/>
</dbReference>
<dbReference type="SUPFAM" id="SSF55961">
    <property type="entry name" value="Bet v1-like"/>
    <property type="match status" value="1"/>
</dbReference>
<dbReference type="EMBL" id="CP043494">
    <property type="protein sequence ID" value="WNG52012.1"/>
    <property type="molecule type" value="Genomic_DNA"/>
</dbReference>
<evidence type="ECO:0000313" key="2">
    <source>
        <dbReference type="Proteomes" id="UP001611383"/>
    </source>
</evidence>
<dbReference type="Pfam" id="PF10604">
    <property type="entry name" value="Polyketide_cyc2"/>
    <property type="match status" value="1"/>
</dbReference>
<keyword evidence="2" id="KW-1185">Reference proteome</keyword>
<sequence>MAIKIGIVVVLVLIVGVFAFISTRPENFRVERSAQINAPAEVVFALINDFHQWGQWSPYEKLDPNMTKSFEGPVSGPGASYAWSGDKSGAGRMTIVESKPGERVSLKLEFFKPFEATNMTTFTLVTSGTGTRVSWVMEGKNSVMAKALSAFMDMDAMVGKDFEQGLAHLDTAAQAEARKLGQTAAASVP</sequence>
<evidence type="ECO:0000313" key="1">
    <source>
        <dbReference type="EMBL" id="WNG52012.1"/>
    </source>
</evidence>
<dbReference type="InterPro" id="IPR023393">
    <property type="entry name" value="START-like_dom_sf"/>
</dbReference>
<organism evidence="1 2">
    <name type="scientific">Archangium minus</name>
    <dbReference type="NCBI Taxonomy" id="83450"/>
    <lineage>
        <taxon>Bacteria</taxon>
        <taxon>Pseudomonadati</taxon>
        <taxon>Myxococcota</taxon>
        <taxon>Myxococcia</taxon>
        <taxon>Myxococcales</taxon>
        <taxon>Cystobacterineae</taxon>
        <taxon>Archangiaceae</taxon>
        <taxon>Archangium</taxon>
    </lineage>
</organism>
<name>A0ABY9X9E5_9BACT</name>
<dbReference type="RefSeq" id="WP_395812316.1">
    <property type="nucleotide sequence ID" value="NZ_CP043494.1"/>
</dbReference>
<proteinExistence type="predicted"/>
<reference evidence="1 2" key="1">
    <citation type="submission" date="2019-08" db="EMBL/GenBank/DDBJ databases">
        <title>Archangium and Cystobacter genomes.</title>
        <authorList>
            <person name="Chen I.-C.K."/>
            <person name="Wielgoss S."/>
        </authorList>
    </citation>
    <scope>NUCLEOTIDE SEQUENCE [LARGE SCALE GENOMIC DNA]</scope>
    <source>
        <strain evidence="1 2">Cbm 6</strain>
    </source>
</reference>